<evidence type="ECO:0008006" key="3">
    <source>
        <dbReference type="Google" id="ProtNLM"/>
    </source>
</evidence>
<protein>
    <recommendedName>
        <fullName evidence="3">Phytanoyl-CoA dioxygenase</fullName>
    </recommendedName>
</protein>
<dbReference type="Gene3D" id="2.60.120.620">
    <property type="entry name" value="q2cbj1_9rhob like domain"/>
    <property type="match status" value="1"/>
</dbReference>
<dbReference type="RefSeq" id="WP_207562514.1">
    <property type="nucleotide sequence ID" value="NZ_CP046072.1"/>
</dbReference>
<reference evidence="1" key="1">
    <citation type="submission" date="2019-11" db="EMBL/GenBank/DDBJ databases">
        <authorList>
            <person name="Kojima H."/>
        </authorList>
    </citation>
    <scope>NUCLEOTIDE SEQUENCE</scope>
    <source>
        <strain evidence="1">H1576</strain>
    </source>
</reference>
<dbReference type="KEGG" id="saqt:GJV85_03600"/>
<gene>
    <name evidence="1" type="ORF">GJV85_03600</name>
</gene>
<proteinExistence type="predicted"/>
<organism evidence="1 2">
    <name type="scientific">Sulfurimonas aquatica</name>
    <dbReference type="NCBI Taxonomy" id="2672570"/>
    <lineage>
        <taxon>Bacteria</taxon>
        <taxon>Pseudomonadati</taxon>
        <taxon>Campylobacterota</taxon>
        <taxon>Epsilonproteobacteria</taxon>
        <taxon>Campylobacterales</taxon>
        <taxon>Sulfurimonadaceae</taxon>
        <taxon>Sulfurimonas</taxon>
    </lineage>
</organism>
<keyword evidence="2" id="KW-1185">Reference proteome</keyword>
<dbReference type="Proteomes" id="UP000671852">
    <property type="component" value="Chromosome"/>
</dbReference>
<reference evidence="1" key="2">
    <citation type="submission" date="2021-04" db="EMBL/GenBank/DDBJ databases">
        <title>Isolation and characterization of a novel species of the genus Sulfurimonas.</title>
        <authorList>
            <person name="Fukui M."/>
        </authorList>
    </citation>
    <scope>NUCLEOTIDE SEQUENCE</scope>
    <source>
        <strain evidence="1">H1576</strain>
    </source>
</reference>
<name>A0A975AZA8_9BACT</name>
<evidence type="ECO:0000313" key="1">
    <source>
        <dbReference type="EMBL" id="QSZ41235.1"/>
    </source>
</evidence>
<dbReference type="AlphaFoldDB" id="A0A975AZA8"/>
<sequence>MHKKFKFKIDDKQFSFNAEGSPPLKYGIQERLSNERTDLTFGQEWYEKGFKIFPFLGKTEFNSLYSGISNCVRSILSEKGIEVTNFQLNKYHRFLPDNNSHYEVVNKTRDLFSSDFDFNTAVFYKKLSELVGFELTDINPNNEKKMHIIIRINRPRSNDFNPPHKDIHESFDRDKNVYKFINFWIPICGVSLKSSLPLVSGSHLLPEDKILRTFEGGVIQKKKYNVRNIVSWDGRNDLRREDIRYGNVLIFSSHLIHGCAINDQDEETRVALEFRLFKK</sequence>
<dbReference type="EMBL" id="CP046072">
    <property type="protein sequence ID" value="QSZ41235.1"/>
    <property type="molecule type" value="Genomic_DNA"/>
</dbReference>
<accession>A0A975AZA8</accession>
<dbReference type="SUPFAM" id="SSF51197">
    <property type="entry name" value="Clavaminate synthase-like"/>
    <property type="match status" value="1"/>
</dbReference>
<evidence type="ECO:0000313" key="2">
    <source>
        <dbReference type="Proteomes" id="UP000671852"/>
    </source>
</evidence>